<proteinExistence type="predicted"/>
<gene>
    <name evidence="1" type="ORF">NCTC9695_04252</name>
</gene>
<organism evidence="1 2">
    <name type="scientific">Chromobacterium violaceum</name>
    <dbReference type="NCBI Taxonomy" id="536"/>
    <lineage>
        <taxon>Bacteria</taxon>
        <taxon>Pseudomonadati</taxon>
        <taxon>Pseudomonadota</taxon>
        <taxon>Betaproteobacteria</taxon>
        <taxon>Neisseriales</taxon>
        <taxon>Chromobacteriaceae</taxon>
        <taxon>Chromobacterium</taxon>
    </lineage>
</organism>
<protein>
    <submittedName>
        <fullName evidence="1">Uncharacterized protein</fullName>
    </submittedName>
</protein>
<dbReference type="EMBL" id="LR134182">
    <property type="protein sequence ID" value="VEB43792.1"/>
    <property type="molecule type" value="Genomic_DNA"/>
</dbReference>
<reference evidence="1 2" key="1">
    <citation type="submission" date="2018-12" db="EMBL/GenBank/DDBJ databases">
        <authorList>
            <consortium name="Pathogen Informatics"/>
        </authorList>
    </citation>
    <scope>NUCLEOTIDE SEQUENCE [LARGE SCALE GENOMIC DNA]</scope>
    <source>
        <strain evidence="1 2">NCTC9695</strain>
    </source>
</reference>
<dbReference type="AlphaFoldDB" id="A0A447TFY0"/>
<accession>A0A447TFY0</accession>
<evidence type="ECO:0000313" key="1">
    <source>
        <dbReference type="EMBL" id="VEB43792.1"/>
    </source>
</evidence>
<evidence type="ECO:0000313" key="2">
    <source>
        <dbReference type="Proteomes" id="UP000275777"/>
    </source>
</evidence>
<sequence>MTTLLLLSPLIVAGLWLYVRKFWLDSEDDIHLSHFLPDRDHV</sequence>
<name>A0A447TFY0_CHRVL</name>
<dbReference type="Proteomes" id="UP000275777">
    <property type="component" value="Chromosome"/>
</dbReference>